<sequence>MSVSKNKDFKWRNKRLTTTHTQPKSWPEANVRMWRGRSCGLVGATRQGSPPPVASLSLILTTTRRPPIRQPSHNLSKPPTSQPRLEVLLCTQPPPRLCSPHLAMNHPTNTQCHLPSNHSASPAPDSRHLHAAFHSPLPLYKVPLSLAPADSSTV</sequence>
<name>A0A5B7HES7_PORTR</name>
<gene>
    <name evidence="2" type="ORF">E2C01_065513</name>
</gene>
<dbReference type="EMBL" id="VSRR010032552">
    <property type="protein sequence ID" value="MPC71241.1"/>
    <property type="molecule type" value="Genomic_DNA"/>
</dbReference>
<reference evidence="2 3" key="1">
    <citation type="submission" date="2019-05" db="EMBL/GenBank/DDBJ databases">
        <title>Another draft genome of Portunus trituberculatus and its Hox gene families provides insights of decapod evolution.</title>
        <authorList>
            <person name="Jeong J.-H."/>
            <person name="Song I."/>
            <person name="Kim S."/>
            <person name="Choi T."/>
            <person name="Kim D."/>
            <person name="Ryu S."/>
            <person name="Kim W."/>
        </authorList>
    </citation>
    <scope>NUCLEOTIDE SEQUENCE [LARGE SCALE GENOMIC DNA]</scope>
    <source>
        <tissue evidence="2">Muscle</tissue>
    </source>
</reference>
<accession>A0A5B7HES7</accession>
<dbReference type="Proteomes" id="UP000324222">
    <property type="component" value="Unassembled WGS sequence"/>
</dbReference>
<evidence type="ECO:0000256" key="1">
    <source>
        <dbReference type="SAM" id="MobiDB-lite"/>
    </source>
</evidence>
<dbReference type="AlphaFoldDB" id="A0A5B7HES7"/>
<keyword evidence="3" id="KW-1185">Reference proteome</keyword>
<evidence type="ECO:0000313" key="3">
    <source>
        <dbReference type="Proteomes" id="UP000324222"/>
    </source>
</evidence>
<feature type="region of interest" description="Disordered" evidence="1">
    <location>
        <begin position="1"/>
        <end position="28"/>
    </location>
</feature>
<protein>
    <submittedName>
        <fullName evidence="2">Uncharacterized protein</fullName>
    </submittedName>
</protein>
<organism evidence="2 3">
    <name type="scientific">Portunus trituberculatus</name>
    <name type="common">Swimming crab</name>
    <name type="synonym">Neptunus trituberculatus</name>
    <dbReference type="NCBI Taxonomy" id="210409"/>
    <lineage>
        <taxon>Eukaryota</taxon>
        <taxon>Metazoa</taxon>
        <taxon>Ecdysozoa</taxon>
        <taxon>Arthropoda</taxon>
        <taxon>Crustacea</taxon>
        <taxon>Multicrustacea</taxon>
        <taxon>Malacostraca</taxon>
        <taxon>Eumalacostraca</taxon>
        <taxon>Eucarida</taxon>
        <taxon>Decapoda</taxon>
        <taxon>Pleocyemata</taxon>
        <taxon>Brachyura</taxon>
        <taxon>Eubrachyura</taxon>
        <taxon>Portunoidea</taxon>
        <taxon>Portunidae</taxon>
        <taxon>Portuninae</taxon>
        <taxon>Portunus</taxon>
    </lineage>
</organism>
<evidence type="ECO:0000313" key="2">
    <source>
        <dbReference type="EMBL" id="MPC71241.1"/>
    </source>
</evidence>
<feature type="compositionally biased region" description="Basic and acidic residues" evidence="1">
    <location>
        <begin position="1"/>
        <end position="11"/>
    </location>
</feature>
<comment type="caution">
    <text evidence="2">The sequence shown here is derived from an EMBL/GenBank/DDBJ whole genome shotgun (WGS) entry which is preliminary data.</text>
</comment>
<proteinExistence type="predicted"/>